<dbReference type="EMBL" id="SPHZ02000003">
    <property type="protein sequence ID" value="KAF0922879.1"/>
    <property type="molecule type" value="Genomic_DNA"/>
</dbReference>
<gene>
    <name evidence="1" type="ORF">E2562_002128</name>
</gene>
<sequence length="95" mass="10333">MPTVAARMTWSTMRVARWHPPLSLPPDGDSELLTATANRPCLFTTSTAGSRCQSTGNRWRLLAQAQRDGGTATMVACKPNRTRARATTSTRSIEA</sequence>
<organism evidence="1 2">
    <name type="scientific">Oryza meyeriana var. granulata</name>
    <dbReference type="NCBI Taxonomy" id="110450"/>
    <lineage>
        <taxon>Eukaryota</taxon>
        <taxon>Viridiplantae</taxon>
        <taxon>Streptophyta</taxon>
        <taxon>Embryophyta</taxon>
        <taxon>Tracheophyta</taxon>
        <taxon>Spermatophyta</taxon>
        <taxon>Magnoliopsida</taxon>
        <taxon>Liliopsida</taxon>
        <taxon>Poales</taxon>
        <taxon>Poaceae</taxon>
        <taxon>BOP clade</taxon>
        <taxon>Oryzoideae</taxon>
        <taxon>Oryzeae</taxon>
        <taxon>Oryzinae</taxon>
        <taxon>Oryza</taxon>
        <taxon>Oryza meyeriana</taxon>
    </lineage>
</organism>
<keyword evidence="2" id="KW-1185">Reference proteome</keyword>
<accession>A0A6G1EDQ8</accession>
<name>A0A6G1EDQ8_9ORYZ</name>
<evidence type="ECO:0000313" key="2">
    <source>
        <dbReference type="Proteomes" id="UP000479710"/>
    </source>
</evidence>
<evidence type="ECO:0000313" key="1">
    <source>
        <dbReference type="EMBL" id="KAF0922879.1"/>
    </source>
</evidence>
<reference evidence="1 2" key="1">
    <citation type="submission" date="2019-11" db="EMBL/GenBank/DDBJ databases">
        <title>Whole genome sequence of Oryza granulata.</title>
        <authorList>
            <person name="Li W."/>
        </authorList>
    </citation>
    <scope>NUCLEOTIDE SEQUENCE [LARGE SCALE GENOMIC DNA]</scope>
    <source>
        <strain evidence="2">cv. Menghai</strain>
        <tissue evidence="1">Leaf</tissue>
    </source>
</reference>
<protein>
    <submittedName>
        <fullName evidence="1">Uncharacterized protein</fullName>
    </submittedName>
</protein>
<dbReference type="Proteomes" id="UP000479710">
    <property type="component" value="Unassembled WGS sequence"/>
</dbReference>
<comment type="caution">
    <text evidence="1">The sequence shown here is derived from an EMBL/GenBank/DDBJ whole genome shotgun (WGS) entry which is preliminary data.</text>
</comment>
<dbReference type="AlphaFoldDB" id="A0A6G1EDQ8"/>
<proteinExistence type="predicted"/>